<dbReference type="AlphaFoldDB" id="A0AA38J140"/>
<dbReference type="InterPro" id="IPR014716">
    <property type="entry name" value="Fibrinogen_a/b/g_C_1"/>
</dbReference>
<feature type="domain" description="Fibrinogen C-terminal" evidence="1">
    <location>
        <begin position="537"/>
        <end position="758"/>
    </location>
</feature>
<evidence type="ECO:0000259" key="1">
    <source>
        <dbReference type="PROSITE" id="PS51406"/>
    </source>
</evidence>
<dbReference type="EMBL" id="JALNTZ010000002">
    <property type="protein sequence ID" value="KAJ3664181.1"/>
    <property type="molecule type" value="Genomic_DNA"/>
</dbReference>
<dbReference type="GO" id="GO:0005615">
    <property type="term" value="C:extracellular space"/>
    <property type="evidence" value="ECO:0007669"/>
    <property type="project" value="TreeGrafter"/>
</dbReference>
<dbReference type="PROSITE" id="PS51406">
    <property type="entry name" value="FIBRINOGEN_C_2"/>
    <property type="match status" value="2"/>
</dbReference>
<dbReference type="Gene3D" id="3.90.215.10">
    <property type="entry name" value="Gamma Fibrinogen, chain A, domain 1"/>
    <property type="match status" value="2"/>
</dbReference>
<dbReference type="Proteomes" id="UP001168821">
    <property type="component" value="Unassembled WGS sequence"/>
</dbReference>
<sequence>MDYGIVNEEAWEEIESFKVGERVESDHMALEIKIKGKEQEFQDYVNTSLEALEAANMKQLEELKHRVETLDSVKISNLVQTIDTLRTFVSTIYSKIDQLARRLQTLQSMKTAELKQLKLRIEAVARAKVLKLLQFKQRPEEFERVLRLKFPKIKHRLKFLEAKNEILRYLIQPRLPRNCGEVKERGYNISTTYRIKPDSAPKAIEVLCDLEKRGGGWTYILNRFDGSQNFDFDMEEYKNGFGKLSGEFWLGLDNIHHLTGYKVNELLVELVDWNDTSVFAHYDRFRVGSGDEDYKMIIIGYSGTAGDSFSSKSNNTKFSTQKNDLDNWLLGSCAVRFGASWWYNDCTSCLLTGTYLKSGLDISEESKIMHWSTFRGDQYNLKEARMMRSPDSLKIEEALTEQVNRFQENVNTRLEALEAANMKQLVELKHRLEALDSTKILNLQHVINGLESLELTVDSRLEQLTHSIRTFESTNEAQIEQLTHRIDAAESTSALFIETRSIEGVFESAYNLQFKQLTDPLKSIDLKNKTSRYLTQQTKANFPRNCRDIKEWGYGFSTIYMVKPDPAPKAIEVVCDLDEKGGGWTHILSRFDGSQSFDFDMEEYKNGFGKLSGEFWLGLDNIHHLTGYNDNELLVELVDWDENYTFAHYDRFRIGSEDEGYIVTVSGYNGTAGDSLSFTDKMKFSTRNFDLDKNPAMSCAEFCFGSWWYGKCMTSLLTGKYLEGNVHENETGNIMHWSTFRGDEYSLKEARMMVRPRIEPNN</sequence>
<name>A0AA38J140_9CUCU</name>
<gene>
    <name evidence="2" type="ORF">Zmor_008370</name>
</gene>
<feature type="domain" description="Fibrinogen C-terminal" evidence="1">
    <location>
        <begin position="170"/>
        <end position="392"/>
    </location>
</feature>
<dbReference type="InterPro" id="IPR050373">
    <property type="entry name" value="Fibrinogen_C-term_domain"/>
</dbReference>
<dbReference type="CDD" id="cd00087">
    <property type="entry name" value="FReD"/>
    <property type="match status" value="2"/>
</dbReference>
<accession>A0AA38J140</accession>
<keyword evidence="3" id="KW-1185">Reference proteome</keyword>
<dbReference type="Pfam" id="PF00147">
    <property type="entry name" value="Fibrinogen_C"/>
    <property type="match status" value="2"/>
</dbReference>
<dbReference type="SMART" id="SM00186">
    <property type="entry name" value="FBG"/>
    <property type="match status" value="2"/>
</dbReference>
<dbReference type="PANTHER" id="PTHR19143">
    <property type="entry name" value="FIBRINOGEN/TENASCIN/ANGIOPOEITIN"/>
    <property type="match status" value="1"/>
</dbReference>
<evidence type="ECO:0000313" key="2">
    <source>
        <dbReference type="EMBL" id="KAJ3664181.1"/>
    </source>
</evidence>
<organism evidence="2 3">
    <name type="scientific">Zophobas morio</name>
    <dbReference type="NCBI Taxonomy" id="2755281"/>
    <lineage>
        <taxon>Eukaryota</taxon>
        <taxon>Metazoa</taxon>
        <taxon>Ecdysozoa</taxon>
        <taxon>Arthropoda</taxon>
        <taxon>Hexapoda</taxon>
        <taxon>Insecta</taxon>
        <taxon>Pterygota</taxon>
        <taxon>Neoptera</taxon>
        <taxon>Endopterygota</taxon>
        <taxon>Coleoptera</taxon>
        <taxon>Polyphaga</taxon>
        <taxon>Cucujiformia</taxon>
        <taxon>Tenebrionidae</taxon>
        <taxon>Zophobas</taxon>
    </lineage>
</organism>
<evidence type="ECO:0000313" key="3">
    <source>
        <dbReference type="Proteomes" id="UP001168821"/>
    </source>
</evidence>
<comment type="caution">
    <text evidence="2">The sequence shown here is derived from an EMBL/GenBank/DDBJ whole genome shotgun (WGS) entry which is preliminary data.</text>
</comment>
<reference evidence="2" key="1">
    <citation type="journal article" date="2023" name="G3 (Bethesda)">
        <title>Whole genome assemblies of Zophobas morio and Tenebrio molitor.</title>
        <authorList>
            <person name="Kaur S."/>
            <person name="Stinson S.A."/>
            <person name="diCenzo G.C."/>
        </authorList>
    </citation>
    <scope>NUCLEOTIDE SEQUENCE</scope>
    <source>
        <strain evidence="2">QUZm001</strain>
    </source>
</reference>
<dbReference type="SUPFAM" id="SSF56496">
    <property type="entry name" value="Fibrinogen C-terminal domain-like"/>
    <property type="match status" value="2"/>
</dbReference>
<dbReference type="InterPro" id="IPR002181">
    <property type="entry name" value="Fibrinogen_a/b/g_C_dom"/>
</dbReference>
<proteinExistence type="predicted"/>
<dbReference type="InterPro" id="IPR036056">
    <property type="entry name" value="Fibrinogen-like_C"/>
</dbReference>
<dbReference type="PANTHER" id="PTHR19143:SF458">
    <property type="entry name" value="FIBRINOGEN C-TERMINAL DOMAIN-CONTAINING PROTEIN-RELATED"/>
    <property type="match status" value="1"/>
</dbReference>
<protein>
    <recommendedName>
        <fullName evidence="1">Fibrinogen C-terminal domain-containing protein</fullName>
    </recommendedName>
</protein>